<evidence type="ECO:0000313" key="1">
    <source>
        <dbReference type="EMBL" id="KAH3795540.1"/>
    </source>
</evidence>
<dbReference type="Gene3D" id="3.40.50.300">
    <property type="entry name" value="P-loop containing nucleotide triphosphate hydrolases"/>
    <property type="match status" value="1"/>
</dbReference>
<dbReference type="EMBL" id="JAIWYP010000007">
    <property type="protein sequence ID" value="KAH3795540.1"/>
    <property type="molecule type" value="Genomic_DNA"/>
</dbReference>
<dbReference type="Gene3D" id="3.80.10.10">
    <property type="entry name" value="Ribonuclease Inhibitor"/>
    <property type="match status" value="2"/>
</dbReference>
<dbReference type="InterPro" id="IPR027417">
    <property type="entry name" value="P-loop_NTPase"/>
</dbReference>
<sequence length="1079" mass="122595">MRISFTDFFKRLKKHYTDKLSTVPLSPLYPSGDKNISTFYATPLINRISQNEDGKDEGKHQIRRYRDILFTGKKENRQAILQGEAGMGKSTFAAKLVLDWCNARKSPDLPSKYKRYIEEVIYSRLPLDVSKISSGMYHATFADNSAMERCKAETSCEVSENYADFDDVEALGNFKFVFLVTLREAVGKRDIITIIKTQIIDMIYVDIELENAYQLLHKIMQIEKCLVIQDGFDEWKDTTITDTSRQLILPLLFPCQSMCAVLITTRPWKLTDERIKETKFDSLLELKGVREPYKLSKVIMGLIRKHGNIDDEHDKFTKHVKKNNIDSLLVSPMLLSLVVSSWVEGTIMTRYSLCELYSVLIDGLFKKANTRDNTCPLTRCFKGTKYIAQNFEYLQVFAKLAFEMLFSSEQENSIVVNNEHLASCMSPEQKTFALAAGILTERKLTTATYQRSTYAFLQKSIQEFLAAFYLANNCTQIDTVLKHVIECADAISTLNQAFIFLCGMNITTANRLSHVINSNNSEIKIRGLHIQEMITRGYEEAKTSNYTDNEIELKLSHFYIFDGQNISIKRVLGMNISNIKQLNLYTRKLESLPKCLHGKHNEQFGLDLTSYHNLETIVIYEGITLLPNGLRELEKLISLKLWCTCEELDLSSCINLENIYLSRGIQLKQTCLRELKKLKSLRLKDCKCDVLDLSFCNNLEIIDISGEQTLLPNSLHGLKKMKRLKLRDCHCDGLDLSSCTSLVTVDIIAERVRVLQNALRGLEKLKSLELACQGDEVDLSYCYNLETVDLFGIKCLLPNGLRGLGKLKSLELFCMCDGLDLSFCYNLEAIDIYGQISLLPNGVCALGKLKKLKFGQSCDDATIFNNMETLTKAPQGINDVKALCNILPTVEKLMSLTWCDQCGEIVLSSEKNLETIDISDECKLLLKREVRCWCDVPICSSLQTGAKEFFELMSVMKSYGFEFCCKCDGLDLSFFKKLETIEIFGEVIFFPKGLSGLDNLKSLTLRDCKCDGLDISTCYNLKTIDIFGGIKLIQNSFHGLEKLESLKLRDCHCDGLDLSSCNKLRIIYISGEIQLVPNC</sequence>
<dbReference type="AlphaFoldDB" id="A0A9D4FFB0"/>
<protein>
    <recommendedName>
        <fullName evidence="3">NACHT domain-containing protein</fullName>
    </recommendedName>
</protein>
<keyword evidence="2" id="KW-1185">Reference proteome</keyword>
<evidence type="ECO:0008006" key="3">
    <source>
        <dbReference type="Google" id="ProtNLM"/>
    </source>
</evidence>
<reference evidence="1" key="2">
    <citation type="submission" date="2020-11" db="EMBL/GenBank/DDBJ databases">
        <authorList>
            <person name="McCartney M.A."/>
            <person name="Auch B."/>
            <person name="Kono T."/>
            <person name="Mallez S."/>
            <person name="Becker A."/>
            <person name="Gohl D.M."/>
            <person name="Silverstein K.A.T."/>
            <person name="Koren S."/>
            <person name="Bechman K.B."/>
            <person name="Herman A."/>
            <person name="Abrahante J.E."/>
            <person name="Garbe J."/>
        </authorList>
    </citation>
    <scope>NUCLEOTIDE SEQUENCE</scope>
    <source>
        <strain evidence="1">Duluth1</strain>
        <tissue evidence="1">Whole animal</tissue>
    </source>
</reference>
<dbReference type="InterPro" id="IPR032675">
    <property type="entry name" value="LRR_dom_sf"/>
</dbReference>
<proteinExistence type="predicted"/>
<accession>A0A9D4FFB0</accession>
<dbReference type="PANTHER" id="PTHR46312:SF2">
    <property type="entry name" value="NUCLEOTIDE-BINDING OLIGOMERIZATION DOMAIN-CONTAINING PROTEIN 2-LIKE"/>
    <property type="match status" value="1"/>
</dbReference>
<dbReference type="SUPFAM" id="SSF52058">
    <property type="entry name" value="L domain-like"/>
    <property type="match status" value="3"/>
</dbReference>
<gene>
    <name evidence="1" type="ORF">DPMN_149094</name>
</gene>
<name>A0A9D4FFB0_DREPO</name>
<organism evidence="1 2">
    <name type="scientific">Dreissena polymorpha</name>
    <name type="common">Zebra mussel</name>
    <name type="synonym">Mytilus polymorpha</name>
    <dbReference type="NCBI Taxonomy" id="45954"/>
    <lineage>
        <taxon>Eukaryota</taxon>
        <taxon>Metazoa</taxon>
        <taxon>Spiralia</taxon>
        <taxon>Lophotrochozoa</taxon>
        <taxon>Mollusca</taxon>
        <taxon>Bivalvia</taxon>
        <taxon>Autobranchia</taxon>
        <taxon>Heteroconchia</taxon>
        <taxon>Euheterodonta</taxon>
        <taxon>Imparidentia</taxon>
        <taxon>Neoheterodontei</taxon>
        <taxon>Myida</taxon>
        <taxon>Dreissenoidea</taxon>
        <taxon>Dreissenidae</taxon>
        <taxon>Dreissena</taxon>
    </lineage>
</organism>
<reference evidence="1" key="1">
    <citation type="journal article" date="2019" name="bioRxiv">
        <title>The Genome of the Zebra Mussel, Dreissena polymorpha: A Resource for Invasive Species Research.</title>
        <authorList>
            <person name="McCartney M.A."/>
            <person name="Auch B."/>
            <person name="Kono T."/>
            <person name="Mallez S."/>
            <person name="Zhang Y."/>
            <person name="Obille A."/>
            <person name="Becker A."/>
            <person name="Abrahante J.E."/>
            <person name="Garbe J."/>
            <person name="Badalamenti J.P."/>
            <person name="Herman A."/>
            <person name="Mangelson H."/>
            <person name="Liachko I."/>
            <person name="Sullivan S."/>
            <person name="Sone E.D."/>
            <person name="Koren S."/>
            <person name="Silverstein K.A.T."/>
            <person name="Beckman K.B."/>
            <person name="Gohl D.M."/>
        </authorList>
    </citation>
    <scope>NUCLEOTIDE SEQUENCE</scope>
    <source>
        <strain evidence="1">Duluth1</strain>
        <tissue evidence="1">Whole animal</tissue>
    </source>
</reference>
<dbReference type="PANTHER" id="PTHR46312">
    <property type="entry name" value="NACHT DOMAIN-CONTAINING PROTEIN"/>
    <property type="match status" value="1"/>
</dbReference>
<evidence type="ECO:0000313" key="2">
    <source>
        <dbReference type="Proteomes" id="UP000828390"/>
    </source>
</evidence>
<dbReference type="Proteomes" id="UP000828390">
    <property type="component" value="Unassembled WGS sequence"/>
</dbReference>
<comment type="caution">
    <text evidence="1">The sequence shown here is derived from an EMBL/GenBank/DDBJ whole genome shotgun (WGS) entry which is preliminary data.</text>
</comment>